<proteinExistence type="predicted"/>
<evidence type="ECO:0000313" key="2">
    <source>
        <dbReference type="Proteomes" id="UP000618319"/>
    </source>
</evidence>
<organism evidence="1 2">
    <name type="scientific">Sphingobacterium pedocola</name>
    <dbReference type="NCBI Taxonomy" id="2082722"/>
    <lineage>
        <taxon>Bacteria</taxon>
        <taxon>Pseudomonadati</taxon>
        <taxon>Bacteroidota</taxon>
        <taxon>Sphingobacteriia</taxon>
        <taxon>Sphingobacteriales</taxon>
        <taxon>Sphingobacteriaceae</taxon>
        <taxon>Sphingobacterium</taxon>
    </lineage>
</organism>
<comment type="caution">
    <text evidence="1">The sequence shown here is derived from an EMBL/GenBank/DDBJ whole genome shotgun (WGS) entry which is preliminary data.</text>
</comment>
<sequence length="295" mass="33964">MKSQAELFEHIIATVGNEEQVKKEMELIFGWKSDQASKIIAGEEEFHFVDLPRLADHFNLTENDIFATNVVDVTASESDKVNAVSVSNIGEMCKKLRVLFERFSNQAGAVMLFSNIDIPLPILMDYEDLIWLYFYDMEKYGAAEEQTFEAYVRNAKTVDVMEDIQAIGQLYLQSDSVEYWAGDAINNFIEMLFTTKKENRFEDNNTFELLNKQIAALSEDIQTAAKKGTKEYGGKLSLYIWEFGISSQQIHFTANNLNSVLWMNVMKPMVLITADKVFYERMRMGLERYAKMLTE</sequence>
<evidence type="ECO:0000313" key="1">
    <source>
        <dbReference type="EMBL" id="MBE8722288.1"/>
    </source>
</evidence>
<reference evidence="1 2" key="1">
    <citation type="submission" date="2018-02" db="EMBL/GenBank/DDBJ databases">
        <title>Sphingobacterium KA21.</title>
        <authorList>
            <person name="Vasarhelyi B.M."/>
            <person name="Deshmukh S."/>
            <person name="Balint B."/>
            <person name="Kukolya J."/>
        </authorList>
    </citation>
    <scope>NUCLEOTIDE SEQUENCE [LARGE SCALE GENOMIC DNA]</scope>
    <source>
        <strain evidence="1 2">Ka21</strain>
    </source>
</reference>
<dbReference type="EMBL" id="PSKQ01000023">
    <property type="protein sequence ID" value="MBE8722288.1"/>
    <property type="molecule type" value="Genomic_DNA"/>
</dbReference>
<dbReference type="Proteomes" id="UP000618319">
    <property type="component" value="Unassembled WGS sequence"/>
</dbReference>
<keyword evidence="2" id="KW-1185">Reference proteome</keyword>
<name>A0ABR9TAD3_9SPHI</name>
<protein>
    <submittedName>
        <fullName evidence="1">Uncharacterized protein</fullName>
    </submittedName>
</protein>
<accession>A0ABR9TAD3</accession>
<gene>
    <name evidence="1" type="ORF">C4F40_16305</name>
</gene>
<dbReference type="RefSeq" id="WP_196940201.1">
    <property type="nucleotide sequence ID" value="NZ_MU158690.1"/>
</dbReference>